<reference evidence="2" key="1">
    <citation type="submission" date="2022-11" db="UniProtKB">
        <authorList>
            <consortium name="WormBaseParasite"/>
        </authorList>
    </citation>
    <scope>IDENTIFICATION</scope>
</reference>
<name>A0AC34FBQ5_9BILA</name>
<dbReference type="Proteomes" id="UP000887579">
    <property type="component" value="Unplaced"/>
</dbReference>
<organism evidence="1 2">
    <name type="scientific">Panagrolaimus sp. ES5</name>
    <dbReference type="NCBI Taxonomy" id="591445"/>
    <lineage>
        <taxon>Eukaryota</taxon>
        <taxon>Metazoa</taxon>
        <taxon>Ecdysozoa</taxon>
        <taxon>Nematoda</taxon>
        <taxon>Chromadorea</taxon>
        <taxon>Rhabditida</taxon>
        <taxon>Tylenchina</taxon>
        <taxon>Panagrolaimomorpha</taxon>
        <taxon>Panagrolaimoidea</taxon>
        <taxon>Panagrolaimidae</taxon>
        <taxon>Panagrolaimus</taxon>
    </lineage>
</organism>
<sequence length="415" mass="47696">MNNTSAEISSTNIQIPKKETTLIVFDKSKKITYFGACKIEINTAEKYLFLKTNTAEKGLQEITSTFDRNFVQKENALCVMDDTAKQNFVIIFPQKEICDKVLNIINKAKFQHKALPKSDPSTDDYLFKSNFYVPILKEIRSKVNGYLELKTMILELVNNFKADERLTYLDMVFEISMLPTNSSSILDKADNNSVTSRFHEQRKACIKNNSTLNESLESNDATTAGSSRKRFRDNNTSDVSPETGTSFTTTKKSRLSIDPTSKNDIITANYEIVEYFNCGAVRKRLLIFTSNEKKRCYEFYYRNNGLWHQCKGCSAQKHYTEIKVISVENGKITFKFGINNEHICQPIQYFPDNYTIKELVSNETDAPFKNIIKQPYFKILEQNYAGKHIFVSAKLIENQSGEEYIELSDVKHVCI</sequence>
<protein>
    <submittedName>
        <fullName evidence="2">Uncharacterized protein</fullName>
    </submittedName>
</protein>
<proteinExistence type="predicted"/>
<dbReference type="WBParaSite" id="ES5_v2.g14591.t1">
    <property type="protein sequence ID" value="ES5_v2.g14591.t1"/>
    <property type="gene ID" value="ES5_v2.g14591"/>
</dbReference>
<evidence type="ECO:0000313" key="2">
    <source>
        <dbReference type="WBParaSite" id="ES5_v2.g14591.t1"/>
    </source>
</evidence>
<accession>A0AC34FBQ5</accession>
<evidence type="ECO:0000313" key="1">
    <source>
        <dbReference type="Proteomes" id="UP000887579"/>
    </source>
</evidence>